<evidence type="ECO:0000256" key="7">
    <source>
        <dbReference type="SAM" id="Phobius"/>
    </source>
</evidence>
<comment type="subcellular location">
    <subcellularLocation>
        <location evidence="1">Membrane</location>
        <topology evidence="1">Multi-pass membrane protein</topology>
    </subcellularLocation>
</comment>
<dbReference type="AlphaFoldDB" id="A0A4U0PFC7"/>
<dbReference type="SUPFAM" id="SSF54523">
    <property type="entry name" value="Pili subunits"/>
    <property type="match status" value="1"/>
</dbReference>
<evidence type="ECO:0000256" key="5">
    <source>
        <dbReference type="ARBA" id="ARBA00023136"/>
    </source>
</evidence>
<reference evidence="9 10" key="1">
    <citation type="submission" date="2019-04" db="EMBL/GenBank/DDBJ databases">
        <title>Chitiniphilus eburnea sp. nov., a novel chitinolytic bacterium isolated from aquaculture sludge.</title>
        <authorList>
            <person name="Sheng M."/>
        </authorList>
    </citation>
    <scope>NUCLEOTIDE SEQUENCE [LARGE SCALE GENOMIC DNA]</scope>
    <source>
        <strain evidence="9 10">HX-2-15</strain>
    </source>
</reference>
<keyword evidence="3 7" id="KW-0812">Transmembrane</keyword>
<evidence type="ECO:0000259" key="8">
    <source>
        <dbReference type="Pfam" id="PF05154"/>
    </source>
</evidence>
<proteinExistence type="inferred from homology"/>
<dbReference type="Proteomes" id="UP000310016">
    <property type="component" value="Unassembled WGS sequence"/>
</dbReference>
<keyword evidence="4 7" id="KW-1133">Transmembrane helix</keyword>
<dbReference type="GO" id="GO:0009289">
    <property type="term" value="C:pilus"/>
    <property type="evidence" value="ECO:0007669"/>
    <property type="project" value="InterPro"/>
</dbReference>
<comment type="caution">
    <text evidence="9">The sequence shown here is derived from an EMBL/GenBank/DDBJ whole genome shotgun (WGS) entry which is preliminary data.</text>
</comment>
<sequence length="277" mass="29695">MAAAHRRARQQQGQPWPDIEAGGVMSNLVFCGSCGRQQPQPVPATCPFCGGKPVGGKRYKQKSLAGVLALLLGGLGVHRFYLGQWWGVFYLLFFWTLIPGLIALVEGIVFLCTDDEKWDRRFNQGAGRGQADAGALIVILAVVGFGAVAMLGIVAAIAVPAYVEYTNRAQMTEVSAYAQQATVAVTAHYTETEEIPATLTDAGVKAPLPQVLSEAHIDPESGVISLTFGTGGLTGKTLHLLPQQDENGAIQWLCRGKGLGYSILPRWCRGTPEEEEV</sequence>
<feature type="transmembrane region" description="Helical" evidence="7">
    <location>
        <begin position="64"/>
        <end position="82"/>
    </location>
</feature>
<dbReference type="OrthoDB" id="9816361at2"/>
<feature type="region of interest" description="Disordered" evidence="6">
    <location>
        <begin position="1"/>
        <end position="20"/>
    </location>
</feature>
<dbReference type="Pfam" id="PF00114">
    <property type="entry name" value="Pilin"/>
    <property type="match status" value="1"/>
</dbReference>
<evidence type="ECO:0000256" key="1">
    <source>
        <dbReference type="ARBA" id="ARBA00004141"/>
    </source>
</evidence>
<evidence type="ECO:0000256" key="3">
    <source>
        <dbReference type="ARBA" id="ARBA00022692"/>
    </source>
</evidence>
<dbReference type="EMBL" id="SUMF01000032">
    <property type="protein sequence ID" value="TJZ66399.1"/>
    <property type="molecule type" value="Genomic_DNA"/>
</dbReference>
<dbReference type="InterPro" id="IPR045584">
    <property type="entry name" value="Pilin-like"/>
</dbReference>
<comment type="similarity">
    <text evidence="2">Belongs to the N-Me-Phe pilin family.</text>
</comment>
<dbReference type="GO" id="GO:0007155">
    <property type="term" value="P:cell adhesion"/>
    <property type="evidence" value="ECO:0007669"/>
    <property type="project" value="InterPro"/>
</dbReference>
<dbReference type="InterPro" id="IPR007829">
    <property type="entry name" value="TM2"/>
</dbReference>
<keyword evidence="10" id="KW-1185">Reference proteome</keyword>
<protein>
    <submittedName>
        <fullName evidence="9">NINE protein</fullName>
    </submittedName>
</protein>
<evidence type="ECO:0000256" key="2">
    <source>
        <dbReference type="ARBA" id="ARBA00005233"/>
    </source>
</evidence>
<dbReference type="GO" id="GO:0016020">
    <property type="term" value="C:membrane"/>
    <property type="evidence" value="ECO:0007669"/>
    <property type="project" value="UniProtKB-SubCell"/>
</dbReference>
<feature type="transmembrane region" description="Helical" evidence="7">
    <location>
        <begin position="133"/>
        <end position="163"/>
    </location>
</feature>
<accession>A0A4U0PFC7</accession>
<dbReference type="Gene3D" id="3.30.700.10">
    <property type="entry name" value="Glycoprotein, Type 4 Pilin"/>
    <property type="match status" value="1"/>
</dbReference>
<evidence type="ECO:0000256" key="6">
    <source>
        <dbReference type="SAM" id="MobiDB-lite"/>
    </source>
</evidence>
<name>A0A4U0PFC7_9NEIS</name>
<evidence type="ECO:0000313" key="10">
    <source>
        <dbReference type="Proteomes" id="UP000310016"/>
    </source>
</evidence>
<keyword evidence="5 7" id="KW-0472">Membrane</keyword>
<feature type="transmembrane region" description="Helical" evidence="7">
    <location>
        <begin position="88"/>
        <end position="112"/>
    </location>
</feature>
<gene>
    <name evidence="9" type="ORF">FAZ21_17410</name>
</gene>
<dbReference type="InterPro" id="IPR001082">
    <property type="entry name" value="Pilin"/>
</dbReference>
<evidence type="ECO:0000313" key="9">
    <source>
        <dbReference type="EMBL" id="TJZ66399.1"/>
    </source>
</evidence>
<evidence type="ECO:0000256" key="4">
    <source>
        <dbReference type="ARBA" id="ARBA00022989"/>
    </source>
</evidence>
<feature type="domain" description="TM2" evidence="8">
    <location>
        <begin position="60"/>
        <end position="108"/>
    </location>
</feature>
<dbReference type="Pfam" id="PF05154">
    <property type="entry name" value="TM2"/>
    <property type="match status" value="1"/>
</dbReference>
<organism evidence="9 10">
    <name type="scientific">Chitiniphilus eburneus</name>
    <dbReference type="NCBI Taxonomy" id="2571148"/>
    <lineage>
        <taxon>Bacteria</taxon>
        <taxon>Pseudomonadati</taxon>
        <taxon>Pseudomonadota</taxon>
        <taxon>Betaproteobacteria</taxon>
        <taxon>Neisseriales</taxon>
        <taxon>Chitinibacteraceae</taxon>
        <taxon>Chitiniphilus</taxon>
    </lineage>
</organism>